<dbReference type="InterPro" id="IPR003675">
    <property type="entry name" value="Rce1/LyrA-like_dom"/>
</dbReference>
<dbReference type="RefSeq" id="WP_177201794.1">
    <property type="nucleotide sequence ID" value="NZ_FOWZ01000001.1"/>
</dbReference>
<feature type="domain" description="CAAX prenyl protease 2/Lysostaphin resistance protein A-like" evidence="2">
    <location>
        <begin position="85"/>
        <end position="158"/>
    </location>
</feature>
<gene>
    <name evidence="3" type="ORF">SAMN04488060_0814</name>
</gene>
<keyword evidence="1" id="KW-1133">Transmembrane helix</keyword>
<feature type="transmembrane region" description="Helical" evidence="1">
    <location>
        <begin position="46"/>
        <end position="68"/>
    </location>
</feature>
<feature type="transmembrane region" description="Helical" evidence="1">
    <location>
        <begin position="224"/>
        <end position="241"/>
    </location>
</feature>
<name>A0A1I5L850_9SPHN</name>
<dbReference type="Pfam" id="PF02517">
    <property type="entry name" value="Rce1-like"/>
    <property type="match status" value="2"/>
</dbReference>
<keyword evidence="3" id="KW-0378">Hydrolase</keyword>
<organism evidence="3 4">
    <name type="scientific">Qipengyuania nanhaisediminis</name>
    <dbReference type="NCBI Taxonomy" id="604088"/>
    <lineage>
        <taxon>Bacteria</taxon>
        <taxon>Pseudomonadati</taxon>
        <taxon>Pseudomonadota</taxon>
        <taxon>Alphaproteobacteria</taxon>
        <taxon>Sphingomonadales</taxon>
        <taxon>Erythrobacteraceae</taxon>
        <taxon>Qipengyuania</taxon>
    </lineage>
</organism>
<protein>
    <submittedName>
        <fullName evidence="3">CAAX protease self-immunity</fullName>
    </submittedName>
</protein>
<dbReference type="AlphaFoldDB" id="A0A1I5L850"/>
<accession>A0A1I5L850</accession>
<feature type="transmembrane region" description="Helical" evidence="1">
    <location>
        <begin position="88"/>
        <end position="108"/>
    </location>
</feature>
<keyword evidence="3" id="KW-0645">Protease</keyword>
<dbReference type="GO" id="GO:0006508">
    <property type="term" value="P:proteolysis"/>
    <property type="evidence" value="ECO:0007669"/>
    <property type="project" value="UniProtKB-KW"/>
</dbReference>
<evidence type="ECO:0000313" key="3">
    <source>
        <dbReference type="EMBL" id="SFO93460.1"/>
    </source>
</evidence>
<evidence type="ECO:0000256" key="1">
    <source>
        <dbReference type="SAM" id="Phobius"/>
    </source>
</evidence>
<dbReference type="GO" id="GO:0080120">
    <property type="term" value="P:CAAX-box protein maturation"/>
    <property type="evidence" value="ECO:0007669"/>
    <property type="project" value="UniProtKB-ARBA"/>
</dbReference>
<keyword evidence="4" id="KW-1185">Reference proteome</keyword>
<dbReference type="STRING" id="604088.SAMN04488060_0814"/>
<dbReference type="EMBL" id="FOWZ01000001">
    <property type="protein sequence ID" value="SFO93460.1"/>
    <property type="molecule type" value="Genomic_DNA"/>
</dbReference>
<dbReference type="GO" id="GO:0004175">
    <property type="term" value="F:endopeptidase activity"/>
    <property type="evidence" value="ECO:0007669"/>
    <property type="project" value="UniProtKB-ARBA"/>
</dbReference>
<feature type="transmembrane region" description="Helical" evidence="1">
    <location>
        <begin position="115"/>
        <end position="134"/>
    </location>
</feature>
<feature type="transmembrane region" description="Helical" evidence="1">
    <location>
        <begin position="140"/>
        <end position="159"/>
    </location>
</feature>
<feature type="domain" description="CAAX prenyl protease 2/Lysostaphin resistance protein A-like" evidence="2">
    <location>
        <begin position="171"/>
        <end position="237"/>
    </location>
</feature>
<evidence type="ECO:0000313" key="4">
    <source>
        <dbReference type="Proteomes" id="UP000199331"/>
    </source>
</evidence>
<keyword evidence="1" id="KW-0812">Transmembrane</keyword>
<dbReference type="Proteomes" id="UP000199331">
    <property type="component" value="Unassembled WGS sequence"/>
</dbReference>
<keyword evidence="1" id="KW-0472">Membrane</keyword>
<proteinExistence type="predicted"/>
<feature type="transmembrane region" description="Helical" evidence="1">
    <location>
        <begin position="197"/>
        <end position="217"/>
    </location>
</feature>
<sequence length="245" mass="26150">MSGADAHPVATSGSSPADTLRQLLAFAKAPTPPGGPMLRGSERRRVFSVVLAVDITVAALMVAVVAIAEGFGATFPQVEDFDLDPLTLAILAIAVAPVMEEVIFRGWLRGRRADLEFAATFVALILATTGLSYLDAVGEVAIGGVFVLGVIAAWLRWLATRKANSAVPAWFSRHYGKIIYASSLVFGMIHLTNYAELQFITVFLVLPQTIGGLILAFTRTRLGLGAAILQHALFNALFTALDPWL</sequence>
<evidence type="ECO:0000259" key="2">
    <source>
        <dbReference type="Pfam" id="PF02517"/>
    </source>
</evidence>
<reference evidence="4" key="1">
    <citation type="submission" date="2016-10" db="EMBL/GenBank/DDBJ databases">
        <authorList>
            <person name="Varghese N."/>
            <person name="Submissions S."/>
        </authorList>
    </citation>
    <scope>NUCLEOTIDE SEQUENCE [LARGE SCALE GENOMIC DNA]</scope>
    <source>
        <strain evidence="4">CGMCC 1.7715</strain>
    </source>
</reference>
<feature type="transmembrane region" description="Helical" evidence="1">
    <location>
        <begin position="171"/>
        <end position="191"/>
    </location>
</feature>